<dbReference type="OMA" id="YCKSQSA"/>
<name>A0A8S1MNK5_PARPR</name>
<comment type="caution">
    <text evidence="1">The sequence shown here is derived from an EMBL/GenBank/DDBJ whole genome shotgun (WGS) entry which is preliminary data.</text>
</comment>
<keyword evidence="2" id="KW-1185">Reference proteome</keyword>
<gene>
    <name evidence="1" type="ORF">PPRIM_AZ9-3.1.T0630047</name>
</gene>
<dbReference type="Proteomes" id="UP000688137">
    <property type="component" value="Unassembled WGS sequence"/>
</dbReference>
<reference evidence="1" key="1">
    <citation type="submission" date="2021-01" db="EMBL/GenBank/DDBJ databases">
        <authorList>
            <consortium name="Genoscope - CEA"/>
            <person name="William W."/>
        </authorList>
    </citation>
    <scope>NUCLEOTIDE SEQUENCE</scope>
</reference>
<organism evidence="1 2">
    <name type="scientific">Paramecium primaurelia</name>
    <dbReference type="NCBI Taxonomy" id="5886"/>
    <lineage>
        <taxon>Eukaryota</taxon>
        <taxon>Sar</taxon>
        <taxon>Alveolata</taxon>
        <taxon>Ciliophora</taxon>
        <taxon>Intramacronucleata</taxon>
        <taxon>Oligohymenophorea</taxon>
        <taxon>Peniculida</taxon>
        <taxon>Parameciidae</taxon>
        <taxon>Paramecium</taxon>
    </lineage>
</organism>
<protein>
    <submittedName>
        <fullName evidence="1">Uncharacterized protein</fullName>
    </submittedName>
</protein>
<sequence>MKKKNLTSIDLSTSIFSGKSQKNNYSISNPQSNRSPSLQKAINRLKQDSRASLIGISTISQTQIPKRRGYYEVKNSQNTYRISHPYQEPKISLDQNDHKKETIRKIFSLQAYCKSQSALQLAAQKYTVKRATTDNSQIFNSPRPKLLDKFSKEIIKCKTEKDVIKQVLVKEVTKRIPKKSKEINYELDTMFQNYEKYAQLCLSPNSFINQPIIYNGYFKIYTQSQKEQIILDQIGEKEKSLSDESEAYKDFIEEVDEATIQRDVYHSNLRNPFLDDKITVRSMKQAGFLKRRPTDIL</sequence>
<proteinExistence type="predicted"/>
<accession>A0A8S1MNK5</accession>
<evidence type="ECO:0000313" key="2">
    <source>
        <dbReference type="Proteomes" id="UP000688137"/>
    </source>
</evidence>
<dbReference type="AlphaFoldDB" id="A0A8S1MNK5"/>
<evidence type="ECO:0000313" key="1">
    <source>
        <dbReference type="EMBL" id="CAD8080011.1"/>
    </source>
</evidence>
<dbReference type="EMBL" id="CAJJDM010000064">
    <property type="protein sequence ID" value="CAD8080011.1"/>
    <property type="molecule type" value="Genomic_DNA"/>
</dbReference>